<dbReference type="Pfam" id="PF11276">
    <property type="entry name" value="DUF3078"/>
    <property type="match status" value="1"/>
</dbReference>
<organism evidence="2 3">
    <name type="scientific">Mucilaginibacter gracilis</name>
    <dbReference type="NCBI Taxonomy" id="423350"/>
    <lineage>
        <taxon>Bacteria</taxon>
        <taxon>Pseudomonadati</taxon>
        <taxon>Bacteroidota</taxon>
        <taxon>Sphingobacteriia</taxon>
        <taxon>Sphingobacteriales</taxon>
        <taxon>Sphingobacteriaceae</taxon>
        <taxon>Mucilaginibacter</taxon>
    </lineage>
</organism>
<feature type="chain" id="PRO_5019759781" description="DUF3078 family protein" evidence="1">
    <location>
        <begin position="23"/>
        <end position="331"/>
    </location>
</feature>
<dbReference type="AlphaFoldDB" id="A0A495IXB4"/>
<feature type="signal peptide" evidence="1">
    <location>
        <begin position="1"/>
        <end position="22"/>
    </location>
</feature>
<protein>
    <recommendedName>
        <fullName evidence="4">DUF3078 family protein</fullName>
    </recommendedName>
</protein>
<proteinExistence type="predicted"/>
<dbReference type="Proteomes" id="UP000268007">
    <property type="component" value="Unassembled WGS sequence"/>
</dbReference>
<accession>A0A495IXB4</accession>
<keyword evidence="3" id="KW-1185">Reference proteome</keyword>
<dbReference type="InterPro" id="IPR021428">
    <property type="entry name" value="DUF3078"/>
</dbReference>
<dbReference type="EMBL" id="RBKU01000001">
    <property type="protein sequence ID" value="RKR81143.1"/>
    <property type="molecule type" value="Genomic_DNA"/>
</dbReference>
<evidence type="ECO:0008006" key="4">
    <source>
        <dbReference type="Google" id="ProtNLM"/>
    </source>
</evidence>
<reference evidence="2 3" key="1">
    <citation type="submission" date="2018-10" db="EMBL/GenBank/DDBJ databases">
        <title>Genomic Encyclopedia of Archaeal and Bacterial Type Strains, Phase II (KMG-II): from individual species to whole genera.</title>
        <authorList>
            <person name="Goeker M."/>
        </authorList>
    </citation>
    <scope>NUCLEOTIDE SEQUENCE [LARGE SCALE GENOMIC DNA]</scope>
    <source>
        <strain evidence="2 3">DSM 18602</strain>
    </source>
</reference>
<evidence type="ECO:0000256" key="1">
    <source>
        <dbReference type="SAM" id="SignalP"/>
    </source>
</evidence>
<evidence type="ECO:0000313" key="2">
    <source>
        <dbReference type="EMBL" id="RKR81143.1"/>
    </source>
</evidence>
<keyword evidence="1" id="KW-0732">Signal</keyword>
<name>A0A495IXB4_9SPHI</name>
<gene>
    <name evidence="2" type="ORF">BDD43_1287</name>
</gene>
<dbReference type="OrthoDB" id="1495718at2"/>
<evidence type="ECO:0000313" key="3">
    <source>
        <dbReference type="Proteomes" id="UP000268007"/>
    </source>
</evidence>
<sequence>MLKSGICIFTIALFFCIGPAMAQKTDSVKIDTNLLNKYRINPPKNALPVRIRPILLTPQPIPVTTIDFQVSYWRKSLTAGLNLNQTAFSNNWSGGGVSSFALGANFDFKAEYNKQPLSYTTELLLIYGISKNKGQFSRKTNDRIFYDNKVASQLSKKWYFFGSVSFESQFDVGYQYADGYAPLLISKFMSPGYFTESIGFEYKPVKYIDIRLGTGTARQTFVLDTTIYHNIPGNYGVTPHNILRNELAFQVVSTINKDVATNMNLQARYALFIPYNNFSQITHRLDATLTAKVNRLINVTLNGTVLYDITTNKSVQASQGLALGLIYKFPN</sequence>
<comment type="caution">
    <text evidence="2">The sequence shown here is derived from an EMBL/GenBank/DDBJ whole genome shotgun (WGS) entry which is preliminary data.</text>
</comment>